<evidence type="ECO:0000313" key="2">
    <source>
        <dbReference type="EMBL" id="KAB2621839.1"/>
    </source>
</evidence>
<name>A0A5N5H1S4_9ROSA</name>
<keyword evidence="2" id="KW-0575">Peroxidase</keyword>
<dbReference type="Proteomes" id="UP000327157">
    <property type="component" value="Chromosome 4"/>
</dbReference>
<protein>
    <submittedName>
        <fullName evidence="2">Cationic peroxidase 1-like</fullName>
    </submittedName>
</protein>
<feature type="region of interest" description="Disordered" evidence="1">
    <location>
        <begin position="20"/>
        <end position="47"/>
    </location>
</feature>
<proteinExistence type="predicted"/>
<evidence type="ECO:0000313" key="3">
    <source>
        <dbReference type="Proteomes" id="UP000327157"/>
    </source>
</evidence>
<dbReference type="AlphaFoldDB" id="A0A5N5H1S4"/>
<gene>
    <name evidence="2" type="ORF">D8674_024021</name>
</gene>
<dbReference type="GO" id="GO:0004601">
    <property type="term" value="F:peroxidase activity"/>
    <property type="evidence" value="ECO:0007669"/>
    <property type="project" value="UniProtKB-KW"/>
</dbReference>
<comment type="caution">
    <text evidence="2">The sequence shown here is derived from an EMBL/GenBank/DDBJ whole genome shotgun (WGS) entry which is preliminary data.</text>
</comment>
<feature type="compositionally biased region" description="Basic residues" evidence="1">
    <location>
        <begin position="23"/>
        <end position="37"/>
    </location>
</feature>
<keyword evidence="2" id="KW-0560">Oxidoreductase</keyword>
<accession>A0A5N5H1S4</accession>
<dbReference type="EMBL" id="SMOL01000231">
    <property type="protein sequence ID" value="KAB2621839.1"/>
    <property type="molecule type" value="Genomic_DNA"/>
</dbReference>
<reference evidence="3" key="2">
    <citation type="submission" date="2019-10" db="EMBL/GenBank/DDBJ databases">
        <title>A de novo genome assembly of a pear dwarfing rootstock.</title>
        <authorList>
            <person name="Wang F."/>
            <person name="Wang J."/>
            <person name="Li S."/>
            <person name="Zhang Y."/>
            <person name="Fang M."/>
            <person name="Ma L."/>
            <person name="Zhao Y."/>
            <person name="Jiang S."/>
        </authorList>
    </citation>
    <scope>NUCLEOTIDE SEQUENCE [LARGE SCALE GENOMIC DNA]</scope>
</reference>
<sequence length="173" mass="19397">MALPLLVISPILNLLPRHLPLGHLRHPRSGPKGRRRGASTQGLPPPNALPRLLRAGLRWLCPPGRYPCHGRREGHPLKQEFPLRLPSRQCHKVRAQACLSGRGVLRRHSGCGSQRRGRCRGWAKLGPPAWPEGFPGAQCQCHHRVTRLGFPYCRSQENVHRQRFYGGRDGGPV</sequence>
<reference evidence="2 3" key="3">
    <citation type="submission" date="2019-11" db="EMBL/GenBank/DDBJ databases">
        <title>A de novo genome assembly of a pear dwarfing rootstock.</title>
        <authorList>
            <person name="Wang F."/>
            <person name="Wang J."/>
            <person name="Li S."/>
            <person name="Zhang Y."/>
            <person name="Fang M."/>
            <person name="Ma L."/>
            <person name="Zhao Y."/>
            <person name="Jiang S."/>
        </authorList>
    </citation>
    <scope>NUCLEOTIDE SEQUENCE [LARGE SCALE GENOMIC DNA]</scope>
    <source>
        <strain evidence="2">S2</strain>
        <tissue evidence="2">Leaf</tissue>
    </source>
</reference>
<reference evidence="2 3" key="1">
    <citation type="submission" date="2019-09" db="EMBL/GenBank/DDBJ databases">
        <authorList>
            <person name="Ou C."/>
        </authorList>
    </citation>
    <scope>NUCLEOTIDE SEQUENCE [LARGE SCALE GENOMIC DNA]</scope>
    <source>
        <strain evidence="2">S2</strain>
        <tissue evidence="2">Leaf</tissue>
    </source>
</reference>
<keyword evidence="3" id="KW-1185">Reference proteome</keyword>
<organism evidence="2 3">
    <name type="scientific">Pyrus ussuriensis x Pyrus communis</name>
    <dbReference type="NCBI Taxonomy" id="2448454"/>
    <lineage>
        <taxon>Eukaryota</taxon>
        <taxon>Viridiplantae</taxon>
        <taxon>Streptophyta</taxon>
        <taxon>Embryophyta</taxon>
        <taxon>Tracheophyta</taxon>
        <taxon>Spermatophyta</taxon>
        <taxon>Magnoliopsida</taxon>
        <taxon>eudicotyledons</taxon>
        <taxon>Gunneridae</taxon>
        <taxon>Pentapetalae</taxon>
        <taxon>rosids</taxon>
        <taxon>fabids</taxon>
        <taxon>Rosales</taxon>
        <taxon>Rosaceae</taxon>
        <taxon>Amygdaloideae</taxon>
        <taxon>Maleae</taxon>
        <taxon>Pyrus</taxon>
    </lineage>
</organism>
<evidence type="ECO:0000256" key="1">
    <source>
        <dbReference type="SAM" id="MobiDB-lite"/>
    </source>
</evidence>